<keyword evidence="5" id="KW-0282">Flagellum</keyword>
<evidence type="ECO:0000256" key="9">
    <source>
        <dbReference type="SAM" id="Coils"/>
    </source>
</evidence>
<dbReference type="Pfam" id="PF06098">
    <property type="entry name" value="Radial_spoke_3"/>
    <property type="match status" value="1"/>
</dbReference>
<accession>A0A9W7CNK8</accession>
<keyword evidence="4" id="KW-0597">Phosphoprotein</keyword>
<comment type="subcellular location">
    <subcellularLocation>
        <location evidence="1">Cytoplasm</location>
        <location evidence="1">Cytoskeleton</location>
        <location evidence="1">Flagellum axoneme</location>
    </subcellularLocation>
</comment>
<evidence type="ECO:0000256" key="7">
    <source>
        <dbReference type="ARBA" id="ARBA00023212"/>
    </source>
</evidence>
<keyword evidence="9" id="KW-0175">Coiled coil</keyword>
<keyword evidence="8" id="KW-0966">Cell projection</keyword>
<comment type="caution">
    <text evidence="10">The sequence shown here is derived from an EMBL/GenBank/DDBJ whole genome shotgun (WGS) entry which is preliminary data.</text>
</comment>
<keyword evidence="6" id="KW-0969">Cilium</keyword>
<dbReference type="PANTHER" id="PTHR21648">
    <property type="entry name" value="FLAGELLAR RADIAL SPOKE PROTEIN 3"/>
    <property type="match status" value="1"/>
</dbReference>
<keyword evidence="7" id="KW-0206">Cytoskeleton</keyword>
<evidence type="ECO:0000256" key="5">
    <source>
        <dbReference type="ARBA" id="ARBA00022846"/>
    </source>
</evidence>
<evidence type="ECO:0000256" key="6">
    <source>
        <dbReference type="ARBA" id="ARBA00023069"/>
    </source>
</evidence>
<comment type="similarity">
    <text evidence="2">Belongs to the flagellar radial spoke RSP3 family.</text>
</comment>
<evidence type="ECO:0000256" key="2">
    <source>
        <dbReference type="ARBA" id="ARBA00006737"/>
    </source>
</evidence>
<dbReference type="AlphaFoldDB" id="A0A9W7CNK8"/>
<evidence type="ECO:0000256" key="3">
    <source>
        <dbReference type="ARBA" id="ARBA00022490"/>
    </source>
</evidence>
<protein>
    <submittedName>
        <fullName evidence="10">Uncharacterized protein</fullName>
    </submittedName>
</protein>
<dbReference type="InterPro" id="IPR009290">
    <property type="entry name" value="Radial_spoke_3"/>
</dbReference>
<dbReference type="EMBL" id="BRXX01000373">
    <property type="protein sequence ID" value="GMI08011.1"/>
    <property type="molecule type" value="Genomic_DNA"/>
</dbReference>
<keyword evidence="3" id="KW-0963">Cytoplasm</keyword>
<dbReference type="Proteomes" id="UP001165160">
    <property type="component" value="Unassembled WGS sequence"/>
</dbReference>
<dbReference type="PANTHER" id="PTHR21648:SF0">
    <property type="entry name" value="RADIAL SPOKE HEAD PROTEIN 3 HOMOLOG"/>
    <property type="match status" value="1"/>
</dbReference>
<evidence type="ECO:0000313" key="11">
    <source>
        <dbReference type="Proteomes" id="UP001165160"/>
    </source>
</evidence>
<evidence type="ECO:0000256" key="8">
    <source>
        <dbReference type="ARBA" id="ARBA00023273"/>
    </source>
</evidence>
<evidence type="ECO:0000256" key="1">
    <source>
        <dbReference type="ARBA" id="ARBA00004611"/>
    </source>
</evidence>
<name>A0A9W7CNK8_9STRA</name>
<dbReference type="GO" id="GO:0005929">
    <property type="term" value="C:cilium"/>
    <property type="evidence" value="ECO:0007669"/>
    <property type="project" value="TreeGrafter"/>
</dbReference>
<evidence type="ECO:0000256" key="4">
    <source>
        <dbReference type="ARBA" id="ARBA00022553"/>
    </source>
</evidence>
<keyword evidence="11" id="KW-1185">Reference proteome</keyword>
<reference evidence="11" key="1">
    <citation type="journal article" date="2023" name="Commun. Biol.">
        <title>Genome analysis of Parmales, the sister group of diatoms, reveals the evolutionary specialization of diatoms from phago-mixotrophs to photoautotrophs.</title>
        <authorList>
            <person name="Ban H."/>
            <person name="Sato S."/>
            <person name="Yoshikawa S."/>
            <person name="Yamada K."/>
            <person name="Nakamura Y."/>
            <person name="Ichinomiya M."/>
            <person name="Sato N."/>
            <person name="Blanc-Mathieu R."/>
            <person name="Endo H."/>
            <person name="Kuwata A."/>
            <person name="Ogata H."/>
        </authorList>
    </citation>
    <scope>NUCLEOTIDE SEQUENCE [LARGE SCALE GENOMIC DNA]</scope>
    <source>
        <strain evidence="11">NIES 3699</strain>
    </source>
</reference>
<evidence type="ECO:0000313" key="10">
    <source>
        <dbReference type="EMBL" id="GMI08011.1"/>
    </source>
</evidence>
<proteinExistence type="inferred from homology"/>
<gene>
    <name evidence="10" type="ORF">TrVE_jg13325</name>
</gene>
<feature type="coiled-coil region" evidence="9">
    <location>
        <begin position="305"/>
        <end position="340"/>
    </location>
</feature>
<sequence>MPAYDHASEPRAITGAKAKYRDDSERLLPTNIMKDPRVVKGSTYSAHQKVRQDAQAILSSSMGPGEMGSAAAKIRRAKKKKSIYDYKPKESKGDDLDLAPYLVEQVAPIAVSTVDTQTATFAPRPDSPEYVPMKTGIDMSTQLTNEVFDFDSEVVPLLQVIVGKTMEQALLEVESEAELISLETEYTSLVADKAAEQQRILDVEAKSAKAWMSKKAKLKEEMEFADAQDQVRAKVAAVRMMKEVLPSTRDRLYEEKIKAGEWVIDTINSVFMPWLYSEVTGVIEGKKKGEEVMDGVIRAALSAAVAKEEAAKAAEAARLAKIEEDRLEKLKNRVGKVKINITASTLGLEEDKVVGPLEITGRDTVADLEEKIKAWLTEAEVKFEAPEGGFLQLGYEGKVVGGEVVVMDIPGGELNVM</sequence>
<organism evidence="10 11">
    <name type="scientific">Triparma verrucosa</name>
    <dbReference type="NCBI Taxonomy" id="1606542"/>
    <lineage>
        <taxon>Eukaryota</taxon>
        <taxon>Sar</taxon>
        <taxon>Stramenopiles</taxon>
        <taxon>Ochrophyta</taxon>
        <taxon>Bolidophyceae</taxon>
        <taxon>Parmales</taxon>
        <taxon>Triparmaceae</taxon>
        <taxon>Triparma</taxon>
    </lineage>
</organism>